<organism evidence="5 6">
    <name type="scientific">Prauserella flavalba</name>
    <dbReference type="NCBI Taxonomy" id="1477506"/>
    <lineage>
        <taxon>Bacteria</taxon>
        <taxon>Bacillati</taxon>
        <taxon>Actinomycetota</taxon>
        <taxon>Actinomycetes</taxon>
        <taxon>Pseudonocardiales</taxon>
        <taxon>Pseudonocardiaceae</taxon>
        <taxon>Prauserella</taxon>
    </lineage>
</organism>
<dbReference type="Pfam" id="PF02746">
    <property type="entry name" value="MR_MLE_N"/>
    <property type="match status" value="1"/>
</dbReference>
<accession>A0A318LCJ4</accession>
<dbReference type="InterPro" id="IPR018110">
    <property type="entry name" value="Mandel_Rmase/mucon_lact_enz_CS"/>
</dbReference>
<dbReference type="SFLD" id="SFLDG00180">
    <property type="entry name" value="muconate_cycloisomerase"/>
    <property type="match status" value="1"/>
</dbReference>
<dbReference type="Proteomes" id="UP000247892">
    <property type="component" value="Unassembled WGS sequence"/>
</dbReference>
<evidence type="ECO:0000313" key="6">
    <source>
        <dbReference type="Proteomes" id="UP000247892"/>
    </source>
</evidence>
<dbReference type="EMBL" id="MASU01000015">
    <property type="protein sequence ID" value="PXY21493.1"/>
    <property type="molecule type" value="Genomic_DNA"/>
</dbReference>
<keyword evidence="2" id="KW-0479">Metal-binding</keyword>
<sequence length="366" mass="39034">MTVVAVDAIPFRLPYHQPLRMAAGDIHAAEHVLIRVRDDSGVCGVAEAPARPMFYGESLASIVHAVREWFAPVLVGTDPFAVRALAPSIDRIPANNTAKASLDLALHDLRARLLEQPLFRLLGGTRCPLRVTHMLGHGAPEAVADEAVRMREKYGITAFKIKVGYEPAADVRLVGAVRAALGDEALLYVDANCAYRAEEALAAVLPMVAEYGIAWAEEPTRADDRRGRSRVASRAPVPVLADETVPTLADVTRSLEDGTACWISIKVARTGITQSTDIAAVVRAHGGRVLLGSQGDSGLGTLASLAFASGDPFAAELPGEYSYFLRLADDLVAEPLEIADGHLRAPDAPGSGAVLDEDKLAHYRVD</sequence>
<reference evidence="5 6" key="1">
    <citation type="submission" date="2016-07" db="EMBL/GenBank/DDBJ databases">
        <title>Draft genome sequence of Prauserella sp. YIM 121212, isolated from alkaline soil.</title>
        <authorList>
            <person name="Ruckert C."/>
            <person name="Albersmeier A."/>
            <person name="Jiang C.-L."/>
            <person name="Jiang Y."/>
            <person name="Kalinowski J."/>
            <person name="Schneider O."/>
            <person name="Winkler A."/>
            <person name="Zotchev S.B."/>
        </authorList>
    </citation>
    <scope>NUCLEOTIDE SEQUENCE [LARGE SCALE GENOMIC DNA]</scope>
    <source>
        <strain evidence="5 6">YIM 121212</strain>
    </source>
</reference>
<keyword evidence="3" id="KW-0413">Isomerase</keyword>
<dbReference type="PROSITE" id="PS00908">
    <property type="entry name" value="MR_MLE_1"/>
    <property type="match status" value="1"/>
</dbReference>
<keyword evidence="6" id="KW-1185">Reference proteome</keyword>
<evidence type="ECO:0000259" key="4">
    <source>
        <dbReference type="SMART" id="SM00922"/>
    </source>
</evidence>
<evidence type="ECO:0000256" key="1">
    <source>
        <dbReference type="ARBA" id="ARBA00008031"/>
    </source>
</evidence>
<dbReference type="SUPFAM" id="SSF54826">
    <property type="entry name" value="Enolase N-terminal domain-like"/>
    <property type="match status" value="1"/>
</dbReference>
<dbReference type="PANTHER" id="PTHR48073:SF2">
    <property type="entry name" value="O-SUCCINYLBENZOATE SYNTHASE"/>
    <property type="match status" value="1"/>
</dbReference>
<evidence type="ECO:0000256" key="2">
    <source>
        <dbReference type="ARBA" id="ARBA00022723"/>
    </source>
</evidence>
<proteinExistence type="inferred from homology"/>
<protein>
    <recommendedName>
        <fullName evidence="4">Mandelate racemase/muconate lactonizing enzyme C-terminal domain-containing protein</fullName>
    </recommendedName>
</protein>
<dbReference type="SFLD" id="SFLDS00001">
    <property type="entry name" value="Enolase"/>
    <property type="match status" value="1"/>
</dbReference>
<dbReference type="InterPro" id="IPR029065">
    <property type="entry name" value="Enolase_C-like"/>
</dbReference>
<dbReference type="InterPro" id="IPR013342">
    <property type="entry name" value="Mandelate_racemase_C"/>
</dbReference>
<comment type="similarity">
    <text evidence="1">Belongs to the mandelate racemase/muconate lactonizing enzyme family.</text>
</comment>
<dbReference type="GO" id="GO:0016854">
    <property type="term" value="F:racemase and epimerase activity"/>
    <property type="evidence" value="ECO:0007669"/>
    <property type="project" value="UniProtKB-ARBA"/>
</dbReference>
<dbReference type="Gene3D" id="3.20.20.120">
    <property type="entry name" value="Enolase-like C-terminal domain"/>
    <property type="match status" value="1"/>
</dbReference>
<dbReference type="AlphaFoldDB" id="A0A318LCJ4"/>
<evidence type="ECO:0000313" key="5">
    <source>
        <dbReference type="EMBL" id="PXY21493.1"/>
    </source>
</evidence>
<name>A0A318LCJ4_9PSEU</name>
<dbReference type="Gene3D" id="3.30.390.10">
    <property type="entry name" value="Enolase-like, N-terminal domain"/>
    <property type="match status" value="1"/>
</dbReference>
<dbReference type="SMART" id="SM00922">
    <property type="entry name" value="MR_MLE"/>
    <property type="match status" value="1"/>
</dbReference>
<dbReference type="SUPFAM" id="SSF51604">
    <property type="entry name" value="Enolase C-terminal domain-like"/>
    <property type="match status" value="1"/>
</dbReference>
<comment type="caution">
    <text evidence="5">The sequence shown here is derived from an EMBL/GenBank/DDBJ whole genome shotgun (WGS) entry which is preliminary data.</text>
</comment>
<evidence type="ECO:0000256" key="3">
    <source>
        <dbReference type="ARBA" id="ARBA00023235"/>
    </source>
</evidence>
<dbReference type="Pfam" id="PF13378">
    <property type="entry name" value="MR_MLE_C"/>
    <property type="match status" value="1"/>
</dbReference>
<dbReference type="PANTHER" id="PTHR48073">
    <property type="entry name" value="O-SUCCINYLBENZOATE SYNTHASE-RELATED"/>
    <property type="match status" value="1"/>
</dbReference>
<dbReference type="RefSeq" id="WP_281271676.1">
    <property type="nucleotide sequence ID" value="NZ_MASU01000015.1"/>
</dbReference>
<gene>
    <name evidence="5" type="ORF">BA062_31780</name>
</gene>
<dbReference type="InterPro" id="IPR036849">
    <property type="entry name" value="Enolase-like_C_sf"/>
</dbReference>
<feature type="domain" description="Mandelate racemase/muconate lactonizing enzyme C-terminal" evidence="4">
    <location>
        <begin position="140"/>
        <end position="238"/>
    </location>
</feature>
<dbReference type="GO" id="GO:0009063">
    <property type="term" value="P:amino acid catabolic process"/>
    <property type="evidence" value="ECO:0007669"/>
    <property type="project" value="InterPro"/>
</dbReference>
<dbReference type="InterPro" id="IPR013341">
    <property type="entry name" value="Mandelate_racemase_N_dom"/>
</dbReference>
<dbReference type="InterPro" id="IPR029017">
    <property type="entry name" value="Enolase-like_N"/>
</dbReference>
<dbReference type="GO" id="GO:0046872">
    <property type="term" value="F:metal ion binding"/>
    <property type="evidence" value="ECO:0007669"/>
    <property type="project" value="UniProtKB-KW"/>
</dbReference>